<reference evidence="2 3" key="1">
    <citation type="submission" date="2024-11" db="EMBL/GenBank/DDBJ databases">
        <title>Chromosome-level genome assembly of the freshwater bivalve Anodonta woodiana.</title>
        <authorList>
            <person name="Chen X."/>
        </authorList>
    </citation>
    <scope>NUCLEOTIDE SEQUENCE [LARGE SCALE GENOMIC DNA]</scope>
    <source>
        <strain evidence="2">MN2024</strain>
        <tissue evidence="2">Gills</tissue>
    </source>
</reference>
<proteinExistence type="predicted"/>
<keyword evidence="3" id="KW-1185">Reference proteome</keyword>
<keyword evidence="1" id="KW-0812">Transmembrane</keyword>
<evidence type="ECO:0000256" key="1">
    <source>
        <dbReference type="SAM" id="Phobius"/>
    </source>
</evidence>
<keyword evidence="1" id="KW-0472">Membrane</keyword>
<accession>A0ABD3WPP5</accession>
<dbReference type="AlphaFoldDB" id="A0ABD3WPP5"/>
<protein>
    <submittedName>
        <fullName evidence="2">Uncharacterized protein</fullName>
    </submittedName>
</protein>
<name>A0ABD3WPP5_SINWO</name>
<keyword evidence="1" id="KW-1133">Transmembrane helix</keyword>
<dbReference type="EMBL" id="JBJQND010000005">
    <property type="protein sequence ID" value="KAL3875961.1"/>
    <property type="molecule type" value="Genomic_DNA"/>
</dbReference>
<evidence type="ECO:0000313" key="2">
    <source>
        <dbReference type="EMBL" id="KAL3875961.1"/>
    </source>
</evidence>
<sequence length="101" mass="11276">MADSGKDGSSIYLSLARLAGFQSVETGRETYMIYSCDTPSASAIYFLQEVRVWSESGTNWPSWADKRFGFKVSILLAMAAIALGSYRTWSFNNSLYFVRAC</sequence>
<gene>
    <name evidence="2" type="ORF">ACJMK2_033856</name>
</gene>
<evidence type="ECO:0000313" key="3">
    <source>
        <dbReference type="Proteomes" id="UP001634394"/>
    </source>
</evidence>
<comment type="caution">
    <text evidence="2">The sequence shown here is derived from an EMBL/GenBank/DDBJ whole genome shotgun (WGS) entry which is preliminary data.</text>
</comment>
<feature type="transmembrane region" description="Helical" evidence="1">
    <location>
        <begin position="68"/>
        <end position="86"/>
    </location>
</feature>
<organism evidence="2 3">
    <name type="scientific">Sinanodonta woodiana</name>
    <name type="common">Chinese pond mussel</name>
    <name type="synonym">Anodonta woodiana</name>
    <dbReference type="NCBI Taxonomy" id="1069815"/>
    <lineage>
        <taxon>Eukaryota</taxon>
        <taxon>Metazoa</taxon>
        <taxon>Spiralia</taxon>
        <taxon>Lophotrochozoa</taxon>
        <taxon>Mollusca</taxon>
        <taxon>Bivalvia</taxon>
        <taxon>Autobranchia</taxon>
        <taxon>Heteroconchia</taxon>
        <taxon>Palaeoheterodonta</taxon>
        <taxon>Unionida</taxon>
        <taxon>Unionoidea</taxon>
        <taxon>Unionidae</taxon>
        <taxon>Unioninae</taxon>
        <taxon>Sinanodonta</taxon>
    </lineage>
</organism>
<dbReference type="Proteomes" id="UP001634394">
    <property type="component" value="Unassembled WGS sequence"/>
</dbReference>